<organism evidence="1 2">
    <name type="scientific">Puccinia coronata f. sp. avenae</name>
    <dbReference type="NCBI Taxonomy" id="200324"/>
    <lineage>
        <taxon>Eukaryota</taxon>
        <taxon>Fungi</taxon>
        <taxon>Dikarya</taxon>
        <taxon>Basidiomycota</taxon>
        <taxon>Pucciniomycotina</taxon>
        <taxon>Pucciniomycetes</taxon>
        <taxon>Pucciniales</taxon>
        <taxon>Pucciniaceae</taxon>
        <taxon>Puccinia</taxon>
    </lineage>
</organism>
<evidence type="ECO:0000313" key="2">
    <source>
        <dbReference type="Proteomes" id="UP000235388"/>
    </source>
</evidence>
<proteinExistence type="predicted"/>
<evidence type="ECO:0000313" key="1">
    <source>
        <dbReference type="EMBL" id="PLW10479.1"/>
    </source>
</evidence>
<comment type="caution">
    <text evidence="1">The sequence shown here is derived from an EMBL/GenBank/DDBJ whole genome shotgun (WGS) entry which is preliminary data.</text>
</comment>
<dbReference type="Proteomes" id="UP000235388">
    <property type="component" value="Unassembled WGS sequence"/>
</dbReference>
<sequence>PYCTVSPSPAHLTFQEYLIVLKSLEACVPSMLYVPSNQVFFCGQLTVCPDSNQATIIVKEYSWTVHQGQLPNLYEYKNAHIFGKAQVLNVHWHPIREYWAMIDIVDMNQPQSGVMKLSIEHNRVLNTFQLVQPGDVISFVGMAARLPSLLRGLLSIDS</sequence>
<protein>
    <submittedName>
        <fullName evidence="1">Uncharacterized protein</fullName>
    </submittedName>
</protein>
<keyword evidence="2" id="KW-1185">Reference proteome</keyword>
<reference evidence="1 2" key="1">
    <citation type="submission" date="2017-11" db="EMBL/GenBank/DDBJ databases">
        <title>De novo assembly and phasing of dikaryotic genomes from two isolates of Puccinia coronata f. sp. avenae, the causal agent of oat crown rust.</title>
        <authorList>
            <person name="Miller M.E."/>
            <person name="Zhang Y."/>
            <person name="Omidvar V."/>
            <person name="Sperschneider J."/>
            <person name="Schwessinger B."/>
            <person name="Raley C."/>
            <person name="Palmer J.M."/>
            <person name="Garnica D."/>
            <person name="Upadhyaya N."/>
            <person name="Rathjen J."/>
            <person name="Taylor J.M."/>
            <person name="Park R.F."/>
            <person name="Dodds P.N."/>
            <person name="Hirsch C.D."/>
            <person name="Kianian S.F."/>
            <person name="Figueroa M."/>
        </authorList>
    </citation>
    <scope>NUCLEOTIDE SEQUENCE [LARGE SCALE GENOMIC DNA]</scope>
    <source>
        <strain evidence="1">12NC29</strain>
    </source>
</reference>
<dbReference type="EMBL" id="PGCJ01001058">
    <property type="protein sequence ID" value="PLW10479.1"/>
    <property type="molecule type" value="Genomic_DNA"/>
</dbReference>
<dbReference type="AlphaFoldDB" id="A0A2N5SB70"/>
<name>A0A2N5SB70_9BASI</name>
<feature type="non-terminal residue" evidence="1">
    <location>
        <position position="1"/>
    </location>
</feature>
<accession>A0A2N5SB70</accession>
<gene>
    <name evidence="1" type="ORF">PCANC_22689</name>
</gene>